<dbReference type="SUPFAM" id="SSF57850">
    <property type="entry name" value="RING/U-box"/>
    <property type="match status" value="1"/>
</dbReference>
<evidence type="ECO:0000256" key="6">
    <source>
        <dbReference type="ARBA" id="ARBA00022490"/>
    </source>
</evidence>
<keyword evidence="8" id="KW-0833">Ubl conjugation pathway</keyword>
<dbReference type="InterPro" id="IPR019474">
    <property type="entry name" value="Ub_conjug_fac_E4_core"/>
</dbReference>
<evidence type="ECO:0000256" key="7">
    <source>
        <dbReference type="ARBA" id="ARBA00022679"/>
    </source>
</evidence>
<dbReference type="GO" id="GO:0006511">
    <property type="term" value="P:ubiquitin-dependent protein catabolic process"/>
    <property type="evidence" value="ECO:0007669"/>
    <property type="project" value="InterPro"/>
</dbReference>
<evidence type="ECO:0000256" key="8">
    <source>
        <dbReference type="ARBA" id="ARBA00022786"/>
    </source>
</evidence>
<evidence type="ECO:0000256" key="9">
    <source>
        <dbReference type="ARBA" id="ARBA00022990"/>
    </source>
</evidence>
<dbReference type="Pfam" id="PF04564">
    <property type="entry name" value="U-box"/>
    <property type="match status" value="1"/>
</dbReference>
<evidence type="ECO:0000313" key="13">
    <source>
        <dbReference type="Ensembl" id="ENSSRHP00000074332.1"/>
    </source>
</evidence>
<dbReference type="Gene3D" id="3.30.40.10">
    <property type="entry name" value="Zinc/RING finger domain, C3HC4 (zinc finger)"/>
    <property type="match status" value="1"/>
</dbReference>
<keyword evidence="9" id="KW-0007">Acetylation</keyword>
<evidence type="ECO:0000256" key="11">
    <source>
        <dbReference type="ARBA" id="ARBA00040077"/>
    </source>
</evidence>
<dbReference type="CDD" id="cd16657">
    <property type="entry name" value="RING-Ubox_UBE4A"/>
    <property type="match status" value="1"/>
</dbReference>
<dbReference type="PROSITE" id="PS51698">
    <property type="entry name" value="U_BOX"/>
    <property type="match status" value="1"/>
</dbReference>
<dbReference type="GO" id="GO:0000209">
    <property type="term" value="P:protein polyubiquitination"/>
    <property type="evidence" value="ECO:0007669"/>
    <property type="project" value="TreeGrafter"/>
</dbReference>
<dbReference type="GO" id="GO:0034450">
    <property type="term" value="F:ubiquitin-ubiquitin ligase activity"/>
    <property type="evidence" value="ECO:0007669"/>
    <property type="project" value="InterPro"/>
</dbReference>
<dbReference type="Proteomes" id="UP000472270">
    <property type="component" value="Unassembled WGS sequence"/>
</dbReference>
<name>A0A673L7K4_9TELE</name>
<evidence type="ECO:0000256" key="5">
    <source>
        <dbReference type="ARBA" id="ARBA00012483"/>
    </source>
</evidence>
<dbReference type="GO" id="GO:0000151">
    <property type="term" value="C:ubiquitin ligase complex"/>
    <property type="evidence" value="ECO:0007669"/>
    <property type="project" value="InterPro"/>
</dbReference>
<dbReference type="SMART" id="SM00504">
    <property type="entry name" value="Ubox"/>
    <property type="match status" value="1"/>
</dbReference>
<dbReference type="AlphaFoldDB" id="A0A673L7K4"/>
<comment type="similarity">
    <text evidence="4">Belongs to the ubiquitin conjugation factor E4 family.</text>
</comment>
<evidence type="ECO:0000256" key="2">
    <source>
        <dbReference type="ARBA" id="ARBA00004496"/>
    </source>
</evidence>
<comment type="pathway">
    <text evidence="3">Protein modification; protein ubiquitination.</text>
</comment>
<dbReference type="FunFam" id="3.30.40.10:FF:000055">
    <property type="entry name" value="Ubiquitin conjugation factor e4 a"/>
    <property type="match status" value="1"/>
</dbReference>
<dbReference type="InterPro" id="IPR003613">
    <property type="entry name" value="Ubox_domain"/>
</dbReference>
<accession>A0A673L7K4</accession>
<sequence length="801" mass="91284">MTDQGNNNQNISQNPFAALFSSLADAKQFASGQKQRALLAGYQSESDNSVSDSIDDNDDSVAEISRSFRSRQELCEQLNVNHMIQRIFLITLDNSDPSLRGSNGIPPRCVYLEEVAADLDGQDWLNMDTIEQALFSRLLLQELGNHLIYMTSCSVVNLSADRDAGEKRAIPYLYACYRRAKEEVFSADSILCRPVRLCQKNEMWLLVALFIRLDKETCLIPVPPQQTVEFAQSYSLLTENLILTQLTLYLGFHRLHDQMVKMNQSLHRLQGTWRDTQLSGGAAAAELREQFERLMTVYLSTKAATTQLAMLQSCLNLQASCAALLVQLSLGNQGSEHIPLIFPLPALENSLLCFVPEFFAENMGDFFIFLRRFADKVLESSAESLEHVLTFITVFMGNVDRMKNPHLRAKLAEVLEAVMPHMETLSPGAVQPIMFQRQRVFNTYRHAPQLAEALITVFVDIEFTGDPHQFEQKFNYRRPMYAILKYMWGEESYRESIKRLADYASENLEAMNPPLFLRFLNLLMNDAIFLLDEAIQYLSKIKILQLERDRGEWDSLAPDARREKESSLQMFGQLGRFHNIMSNETIGTLAFLTSEIKGLFVHPFLAERIISMLNYFLQHLVGPKMGALKVKDFSEFDFKPQQLVSDICTIYLNLGDEENFCATVPKDGRSYSPTLFCQTVRVLKKINKPGDMIVSFSLLADKIKSLADRHQQEEETFSDAPDEFLDPIMSTLMLDPVLLPSSNVTVDRTTIARHLLSDQTDPFNRSPLTMDQIRPNEELRQQIMKWLADHKQSNQQMGPSG</sequence>
<protein>
    <recommendedName>
        <fullName evidence="11">Ubiquitin conjugation factor E4 A</fullName>
        <ecNumber evidence="5">2.3.2.27</ecNumber>
    </recommendedName>
</protein>
<feature type="domain" description="U-box" evidence="12">
    <location>
        <begin position="719"/>
        <end position="793"/>
    </location>
</feature>
<dbReference type="Ensembl" id="ENSSRHT00000076360.1">
    <property type="protein sequence ID" value="ENSSRHP00000074332.1"/>
    <property type="gene ID" value="ENSSRHG00000036658.1"/>
</dbReference>
<dbReference type="EC" id="2.3.2.27" evidence="5"/>
<evidence type="ECO:0000259" key="12">
    <source>
        <dbReference type="PROSITE" id="PS51698"/>
    </source>
</evidence>
<reference evidence="13" key="1">
    <citation type="submission" date="2025-08" db="UniProtKB">
        <authorList>
            <consortium name="Ensembl"/>
        </authorList>
    </citation>
    <scope>IDENTIFICATION</scope>
</reference>
<evidence type="ECO:0000256" key="1">
    <source>
        <dbReference type="ARBA" id="ARBA00000900"/>
    </source>
</evidence>
<keyword evidence="14" id="KW-1185">Reference proteome</keyword>
<dbReference type="GO" id="GO:0036503">
    <property type="term" value="P:ERAD pathway"/>
    <property type="evidence" value="ECO:0007669"/>
    <property type="project" value="InterPro"/>
</dbReference>
<comment type="catalytic activity">
    <reaction evidence="1">
        <text>S-ubiquitinyl-[E2 ubiquitin-conjugating enzyme]-L-cysteine + [acceptor protein]-L-lysine = [E2 ubiquitin-conjugating enzyme]-L-cysteine + N(6)-ubiquitinyl-[acceptor protein]-L-lysine.</text>
        <dbReference type="EC" id="2.3.2.27"/>
    </reaction>
</comment>
<comment type="function">
    <text evidence="10">Ubiquitin-protein ligase that probably functions as an E3 ligase in conjunction with specific E1 and E2 ligases. May also function as an E4 ligase mediating the assembly of polyubiquitin chains on substrates ubiquitinated by another E3 ubiquitin ligase. Mediates 'Lys-48'-linked polyubiquitination of substrates.</text>
</comment>
<dbReference type="Pfam" id="PF10408">
    <property type="entry name" value="Ufd2P_core"/>
    <property type="match status" value="1"/>
</dbReference>
<dbReference type="GO" id="GO:0005737">
    <property type="term" value="C:cytoplasm"/>
    <property type="evidence" value="ECO:0007669"/>
    <property type="project" value="UniProtKB-SubCell"/>
</dbReference>
<dbReference type="GO" id="GO:0005634">
    <property type="term" value="C:nucleus"/>
    <property type="evidence" value="ECO:0007669"/>
    <property type="project" value="TreeGrafter"/>
</dbReference>
<gene>
    <name evidence="13" type="primary">ube4a</name>
</gene>
<keyword evidence="7" id="KW-0808">Transferase</keyword>
<evidence type="ECO:0000313" key="14">
    <source>
        <dbReference type="Proteomes" id="UP000472270"/>
    </source>
</evidence>
<keyword evidence="6" id="KW-0963">Cytoplasm</keyword>
<evidence type="ECO:0000256" key="4">
    <source>
        <dbReference type="ARBA" id="ARBA00007434"/>
    </source>
</evidence>
<reference evidence="13" key="2">
    <citation type="submission" date="2025-09" db="UniProtKB">
        <authorList>
            <consortium name="Ensembl"/>
        </authorList>
    </citation>
    <scope>IDENTIFICATION</scope>
</reference>
<organism evidence="13 14">
    <name type="scientific">Sinocyclocheilus rhinocerous</name>
    <dbReference type="NCBI Taxonomy" id="307959"/>
    <lineage>
        <taxon>Eukaryota</taxon>
        <taxon>Metazoa</taxon>
        <taxon>Chordata</taxon>
        <taxon>Craniata</taxon>
        <taxon>Vertebrata</taxon>
        <taxon>Euteleostomi</taxon>
        <taxon>Actinopterygii</taxon>
        <taxon>Neopterygii</taxon>
        <taxon>Teleostei</taxon>
        <taxon>Ostariophysi</taxon>
        <taxon>Cypriniformes</taxon>
        <taxon>Cyprinidae</taxon>
        <taxon>Cyprininae</taxon>
        <taxon>Sinocyclocheilus</taxon>
    </lineage>
</organism>
<evidence type="ECO:0000256" key="10">
    <source>
        <dbReference type="ARBA" id="ARBA00037624"/>
    </source>
</evidence>
<dbReference type="InterPro" id="IPR045132">
    <property type="entry name" value="UBE4"/>
</dbReference>
<dbReference type="UniPathway" id="UPA00143"/>
<proteinExistence type="inferred from homology"/>
<dbReference type="PANTHER" id="PTHR13931">
    <property type="entry name" value="UBIQUITINATION FACTOR E4"/>
    <property type="match status" value="1"/>
</dbReference>
<evidence type="ECO:0000256" key="3">
    <source>
        <dbReference type="ARBA" id="ARBA00004906"/>
    </source>
</evidence>
<dbReference type="InterPro" id="IPR013083">
    <property type="entry name" value="Znf_RING/FYVE/PHD"/>
</dbReference>
<dbReference type="PANTHER" id="PTHR13931:SF16">
    <property type="entry name" value="UBIQUITIN CONJUGATION FACTOR E4 A"/>
    <property type="match status" value="1"/>
</dbReference>
<comment type="subcellular location">
    <subcellularLocation>
        <location evidence="2">Cytoplasm</location>
    </subcellularLocation>
</comment>